<feature type="region of interest" description="Disordered" evidence="8">
    <location>
        <begin position="346"/>
        <end position="382"/>
    </location>
</feature>
<gene>
    <name evidence="11" type="ORF">RCL2_002790100</name>
    <name evidence="10" type="ORF">RclHR1_00380034</name>
</gene>
<feature type="domain" description="tRNA (adenine(58)-N(1))-methyltransferase catalytic subunit TRM61 C-terminal" evidence="9">
    <location>
        <begin position="106"/>
        <end position="288"/>
    </location>
</feature>
<dbReference type="AlphaFoldDB" id="A0A2Z6RCM8"/>
<name>A0A2Z6RCM8_9GLOM</name>
<evidence type="ECO:0000313" key="12">
    <source>
        <dbReference type="Proteomes" id="UP000247702"/>
    </source>
</evidence>
<evidence type="ECO:0000313" key="11">
    <source>
        <dbReference type="EMBL" id="GET01494.1"/>
    </source>
</evidence>
<evidence type="ECO:0000256" key="7">
    <source>
        <dbReference type="ARBA" id="ARBA00033309"/>
    </source>
</evidence>
<dbReference type="PANTHER" id="PTHR12133:SF1">
    <property type="entry name" value="TRNA (ADENINE(58)-N(1))-METHYLTRANSFERASE, MITOCHONDRIAL"/>
    <property type="match status" value="1"/>
</dbReference>
<dbReference type="InterPro" id="IPR029063">
    <property type="entry name" value="SAM-dependent_MTases_sf"/>
</dbReference>
<evidence type="ECO:0000256" key="5">
    <source>
        <dbReference type="ARBA" id="ARBA00022691"/>
    </source>
</evidence>
<evidence type="ECO:0000256" key="4">
    <source>
        <dbReference type="ARBA" id="ARBA00022679"/>
    </source>
</evidence>
<evidence type="ECO:0000256" key="3">
    <source>
        <dbReference type="ARBA" id="ARBA00022603"/>
    </source>
</evidence>
<dbReference type="CDD" id="cd02440">
    <property type="entry name" value="AdoMet_MTases"/>
    <property type="match status" value="1"/>
</dbReference>
<dbReference type="EC" id="2.1.1.220" evidence="1"/>
<dbReference type="OrthoDB" id="5585464at2759"/>
<keyword evidence="4 11" id="KW-0808">Transferase</keyword>
<dbReference type="GO" id="GO:0160107">
    <property type="term" value="F:tRNA (adenine(58)-N1)-methyltransferase activity"/>
    <property type="evidence" value="ECO:0007669"/>
    <property type="project" value="UniProtKB-EC"/>
</dbReference>
<reference evidence="11" key="2">
    <citation type="submission" date="2019-10" db="EMBL/GenBank/DDBJ databases">
        <title>Conservation and host-specific expression of non-tandemly repeated heterogenous ribosome RNA gene in arbuscular mycorrhizal fungi.</title>
        <authorList>
            <person name="Maeda T."/>
            <person name="Kobayashi Y."/>
            <person name="Nakagawa T."/>
            <person name="Ezawa T."/>
            <person name="Yamaguchi K."/>
            <person name="Bino T."/>
            <person name="Nishimoto Y."/>
            <person name="Shigenobu S."/>
            <person name="Kawaguchi M."/>
        </authorList>
    </citation>
    <scope>NUCLEOTIDE SEQUENCE</scope>
    <source>
        <strain evidence="11">HR1</strain>
    </source>
</reference>
<feature type="compositionally biased region" description="Acidic residues" evidence="8">
    <location>
        <begin position="357"/>
        <end position="382"/>
    </location>
</feature>
<dbReference type="GO" id="GO:0031515">
    <property type="term" value="C:tRNA (m1A) methyltransferase complex"/>
    <property type="evidence" value="ECO:0007669"/>
    <property type="project" value="InterPro"/>
</dbReference>
<comment type="caution">
    <text evidence="10">The sequence shown here is derived from an EMBL/GenBank/DDBJ whole genome shotgun (WGS) entry which is preliminary data.</text>
</comment>
<dbReference type="InterPro" id="IPR049470">
    <property type="entry name" value="TRM61_C"/>
</dbReference>
<feature type="compositionally biased region" description="Basic and acidic residues" evidence="8">
    <location>
        <begin position="346"/>
        <end position="356"/>
    </location>
</feature>
<dbReference type="PROSITE" id="PS51620">
    <property type="entry name" value="SAM_TRM61"/>
    <property type="match status" value="1"/>
</dbReference>
<dbReference type="GO" id="GO:0030488">
    <property type="term" value="P:tRNA methylation"/>
    <property type="evidence" value="ECO:0007669"/>
    <property type="project" value="InterPro"/>
</dbReference>
<evidence type="ECO:0000259" key="9">
    <source>
        <dbReference type="Pfam" id="PF08704"/>
    </source>
</evidence>
<dbReference type="Proteomes" id="UP000247702">
    <property type="component" value="Unassembled WGS sequence"/>
</dbReference>
<evidence type="ECO:0000256" key="6">
    <source>
        <dbReference type="ARBA" id="ARBA00022694"/>
    </source>
</evidence>
<dbReference type="STRING" id="94130.A0A2Z6RCM8"/>
<dbReference type="Pfam" id="PF08704">
    <property type="entry name" value="GCD14"/>
    <property type="match status" value="1"/>
</dbReference>
<dbReference type="GO" id="GO:0005739">
    <property type="term" value="C:mitochondrion"/>
    <property type="evidence" value="ECO:0007669"/>
    <property type="project" value="TreeGrafter"/>
</dbReference>
<evidence type="ECO:0000256" key="8">
    <source>
        <dbReference type="SAM" id="MobiDB-lite"/>
    </source>
</evidence>
<keyword evidence="5" id="KW-0949">S-adenosyl-L-methionine</keyword>
<protein>
    <recommendedName>
        <fullName evidence="2">tRNA (adenine(58)-N(1))-methyltransferase catalytic subunit TRM61</fullName>
        <ecNumber evidence="1">2.1.1.220</ecNumber>
    </recommendedName>
    <alternativeName>
        <fullName evidence="7">tRNA(m1A58)-methyltransferase subunit TRM61</fullName>
    </alternativeName>
</protein>
<dbReference type="EMBL" id="BLAL01000300">
    <property type="protein sequence ID" value="GET01494.1"/>
    <property type="molecule type" value="Genomic_DNA"/>
</dbReference>
<dbReference type="Gene3D" id="3.40.50.150">
    <property type="entry name" value="Vaccinia Virus protein VP39"/>
    <property type="match status" value="1"/>
</dbReference>
<keyword evidence="12" id="KW-1185">Reference proteome</keyword>
<evidence type="ECO:0000313" key="10">
    <source>
        <dbReference type="EMBL" id="GBC00266.1"/>
    </source>
</evidence>
<dbReference type="EMBL" id="BEXD01003112">
    <property type="protein sequence ID" value="GBC00266.1"/>
    <property type="molecule type" value="Genomic_DNA"/>
</dbReference>
<reference evidence="10 12" key="1">
    <citation type="submission" date="2017-11" db="EMBL/GenBank/DDBJ databases">
        <title>The genome of Rhizophagus clarus HR1 reveals common genetic basis of auxotrophy among arbuscular mycorrhizal fungi.</title>
        <authorList>
            <person name="Kobayashi Y."/>
        </authorList>
    </citation>
    <scope>NUCLEOTIDE SEQUENCE [LARGE SCALE GENOMIC DNA]</scope>
    <source>
        <strain evidence="10 12">HR1</strain>
    </source>
</reference>
<dbReference type="SUPFAM" id="SSF53335">
    <property type="entry name" value="S-adenosyl-L-methionine-dependent methyltransferases"/>
    <property type="match status" value="1"/>
</dbReference>
<keyword evidence="3 11" id="KW-0489">Methyltransferase</keyword>
<keyword evidence="6" id="KW-0819">tRNA processing</keyword>
<sequence>MFYRKLNLKFYQNVRLSYSMRTIVDTAKVIPEKFDRSKFLEGDTVILRDTTKKFKSPRIALIGPLIKGSKTEKYGEIFYHDSIIGKSIRSIIKTNEEKSFTLHFPTLDEYILKISRHTTPVYPKDANTIVALLDLHPYSRILEAGTGNGSLTLYLARAIYPTGHIHTIDVNSDSIYKAQKNIRQYFRGIYYDNITFSTGSCSNILNSLPENAEKYDGVVLDMPEPWLELPSIMPKLKIDGFMVCYLPNITQILNLIKVIRENKYKLATIQVLEVQWRPWEVRATVIRKKMDENVHFSVNHLIMDNKIPEKALAYVCRPAYMPSSHSAFLVQLKKIGEDLLKFHDGLGDPEHSKNSEDSDSDGSDDSDESDNLDDCDSDSEFSEEMIHKILEIQ</sequence>
<proteinExistence type="predicted"/>
<evidence type="ECO:0000256" key="1">
    <source>
        <dbReference type="ARBA" id="ARBA00012796"/>
    </source>
</evidence>
<accession>A0A2Z6RCM8</accession>
<organism evidence="10 12">
    <name type="scientific">Rhizophagus clarus</name>
    <dbReference type="NCBI Taxonomy" id="94130"/>
    <lineage>
        <taxon>Eukaryota</taxon>
        <taxon>Fungi</taxon>
        <taxon>Fungi incertae sedis</taxon>
        <taxon>Mucoromycota</taxon>
        <taxon>Glomeromycotina</taxon>
        <taxon>Glomeromycetes</taxon>
        <taxon>Glomerales</taxon>
        <taxon>Glomeraceae</taxon>
        <taxon>Rhizophagus</taxon>
    </lineage>
</organism>
<dbReference type="Proteomes" id="UP000615446">
    <property type="component" value="Unassembled WGS sequence"/>
</dbReference>
<dbReference type="PANTHER" id="PTHR12133">
    <property type="entry name" value="TRNA (ADENINE(58)-N(1))-METHYLTRANSFERASE"/>
    <property type="match status" value="1"/>
</dbReference>
<dbReference type="InterPro" id="IPR014816">
    <property type="entry name" value="tRNA_MeTrfase_Gcd14"/>
</dbReference>
<evidence type="ECO:0000256" key="2">
    <source>
        <dbReference type="ARBA" id="ARBA00015963"/>
    </source>
</evidence>